<evidence type="ECO:0000313" key="3">
    <source>
        <dbReference type="Proteomes" id="UP000719412"/>
    </source>
</evidence>
<reference evidence="2" key="1">
    <citation type="journal article" date="2020" name="J Insects Food Feed">
        <title>The yellow mealworm (Tenebrio molitor) genome: a resource for the emerging insects as food and feed industry.</title>
        <authorList>
            <person name="Eriksson T."/>
            <person name="Andere A."/>
            <person name="Kelstrup H."/>
            <person name="Emery V."/>
            <person name="Picard C."/>
        </authorList>
    </citation>
    <scope>NUCLEOTIDE SEQUENCE</scope>
    <source>
        <strain evidence="2">Stoneville</strain>
        <tissue evidence="2">Whole head</tissue>
    </source>
</reference>
<organism evidence="2 3">
    <name type="scientific">Tenebrio molitor</name>
    <name type="common">Yellow mealworm beetle</name>
    <dbReference type="NCBI Taxonomy" id="7067"/>
    <lineage>
        <taxon>Eukaryota</taxon>
        <taxon>Metazoa</taxon>
        <taxon>Ecdysozoa</taxon>
        <taxon>Arthropoda</taxon>
        <taxon>Hexapoda</taxon>
        <taxon>Insecta</taxon>
        <taxon>Pterygota</taxon>
        <taxon>Neoptera</taxon>
        <taxon>Endopterygota</taxon>
        <taxon>Coleoptera</taxon>
        <taxon>Polyphaga</taxon>
        <taxon>Cucujiformia</taxon>
        <taxon>Tenebrionidae</taxon>
        <taxon>Tenebrio</taxon>
    </lineage>
</organism>
<accession>A0A8J6L0K1</accession>
<feature type="region of interest" description="Disordered" evidence="1">
    <location>
        <begin position="93"/>
        <end position="131"/>
    </location>
</feature>
<keyword evidence="3" id="KW-1185">Reference proteome</keyword>
<reference evidence="2" key="2">
    <citation type="submission" date="2021-08" db="EMBL/GenBank/DDBJ databases">
        <authorList>
            <person name="Eriksson T."/>
        </authorList>
    </citation>
    <scope>NUCLEOTIDE SEQUENCE</scope>
    <source>
        <strain evidence="2">Stoneville</strain>
        <tissue evidence="2">Whole head</tissue>
    </source>
</reference>
<proteinExistence type="predicted"/>
<name>A0A8J6L0K1_TENMO</name>
<feature type="compositionally biased region" description="Polar residues" evidence="1">
    <location>
        <begin position="93"/>
        <end position="109"/>
    </location>
</feature>
<protein>
    <submittedName>
        <fullName evidence="2">Uncharacterized protein</fullName>
    </submittedName>
</protein>
<dbReference type="EMBL" id="JABDTM020030440">
    <property type="protein sequence ID" value="KAH0807429.1"/>
    <property type="molecule type" value="Genomic_DNA"/>
</dbReference>
<gene>
    <name evidence="2" type="ORF">GEV33_015363</name>
</gene>
<evidence type="ECO:0000313" key="2">
    <source>
        <dbReference type="EMBL" id="KAH0807429.1"/>
    </source>
</evidence>
<feature type="region of interest" description="Disordered" evidence="1">
    <location>
        <begin position="42"/>
        <end position="73"/>
    </location>
</feature>
<dbReference type="AlphaFoldDB" id="A0A8J6L0K1"/>
<sequence length="251" mass="28073">MYALKTHKKKPVMDEGGSPFVVPTWKVQELVAKDIREGLMEIEWPRTGPRQELQAAGRPDKSTSSRRAPISRRQKLHPVGVIWKKLAVIASHSCPTNTNSRPKSTSYEDSSGRRRTPSAPPTAGLSGRDSPDLAQKRCVAARLSPSTTLPKLVGARKATFDLESLRCLHEFPERRFERNEAEVKQRSTTHTLIKMTAGSDALGFREECLLLQLKCDLHKTPEIAKILCNVYKGSCIAKYPLKQLFTIDLPC</sequence>
<comment type="caution">
    <text evidence="2">The sequence shown here is derived from an EMBL/GenBank/DDBJ whole genome shotgun (WGS) entry which is preliminary data.</text>
</comment>
<dbReference type="Proteomes" id="UP000719412">
    <property type="component" value="Unassembled WGS sequence"/>
</dbReference>
<evidence type="ECO:0000256" key="1">
    <source>
        <dbReference type="SAM" id="MobiDB-lite"/>
    </source>
</evidence>